<evidence type="ECO:0000256" key="9">
    <source>
        <dbReference type="ARBA" id="ARBA00023004"/>
    </source>
</evidence>
<dbReference type="InterPro" id="IPR050665">
    <property type="entry name" value="Cytochrome_P450_Monooxygen"/>
</dbReference>
<comment type="similarity">
    <text evidence="3 13">Belongs to the cytochrome P450 family.</text>
</comment>
<evidence type="ECO:0000313" key="14">
    <source>
        <dbReference type="EMBL" id="KAE8664077.1"/>
    </source>
</evidence>
<feature type="binding site" description="axial binding residue" evidence="12">
    <location>
        <position position="440"/>
    </location>
    <ligand>
        <name>heme</name>
        <dbReference type="ChEBI" id="CHEBI:30413"/>
    </ligand>
    <ligandPart>
        <name>Fe</name>
        <dbReference type="ChEBI" id="CHEBI:18248"/>
    </ligandPart>
</feature>
<keyword evidence="8 13" id="KW-0560">Oxidoreductase</keyword>
<keyword evidence="15" id="KW-1185">Reference proteome</keyword>
<evidence type="ECO:0000256" key="3">
    <source>
        <dbReference type="ARBA" id="ARBA00010617"/>
    </source>
</evidence>
<accession>A0A6A2Y2I9</accession>
<evidence type="ECO:0000256" key="1">
    <source>
        <dbReference type="ARBA" id="ARBA00001971"/>
    </source>
</evidence>
<dbReference type="InterPro" id="IPR017972">
    <property type="entry name" value="Cyt_P450_CS"/>
</dbReference>
<organism evidence="14 15">
    <name type="scientific">Hibiscus syriacus</name>
    <name type="common">Rose of Sharon</name>
    <dbReference type="NCBI Taxonomy" id="106335"/>
    <lineage>
        <taxon>Eukaryota</taxon>
        <taxon>Viridiplantae</taxon>
        <taxon>Streptophyta</taxon>
        <taxon>Embryophyta</taxon>
        <taxon>Tracheophyta</taxon>
        <taxon>Spermatophyta</taxon>
        <taxon>Magnoliopsida</taxon>
        <taxon>eudicotyledons</taxon>
        <taxon>Gunneridae</taxon>
        <taxon>Pentapetalae</taxon>
        <taxon>rosids</taxon>
        <taxon>malvids</taxon>
        <taxon>Malvales</taxon>
        <taxon>Malvaceae</taxon>
        <taxon>Malvoideae</taxon>
        <taxon>Hibiscus</taxon>
    </lineage>
</organism>
<dbReference type="PANTHER" id="PTHR24282:SF247">
    <property type="entry name" value="11-OXO-BETA-AMYRIN 30-OXIDASE-LIKE"/>
    <property type="match status" value="1"/>
</dbReference>
<dbReference type="PRINTS" id="PR00463">
    <property type="entry name" value="EP450I"/>
</dbReference>
<keyword evidence="9 12" id="KW-0408">Iron</keyword>
<dbReference type="PANTHER" id="PTHR24282">
    <property type="entry name" value="CYTOCHROME P450 FAMILY MEMBER"/>
    <property type="match status" value="1"/>
</dbReference>
<evidence type="ECO:0000256" key="2">
    <source>
        <dbReference type="ARBA" id="ARBA00004167"/>
    </source>
</evidence>
<dbReference type="Gene3D" id="1.10.630.10">
    <property type="entry name" value="Cytochrome P450"/>
    <property type="match status" value="1"/>
</dbReference>
<keyword evidence="7" id="KW-1133">Transmembrane helix</keyword>
<dbReference type="SUPFAM" id="SSF48264">
    <property type="entry name" value="Cytochrome P450"/>
    <property type="match status" value="1"/>
</dbReference>
<keyword evidence="4 12" id="KW-0349">Heme</keyword>
<comment type="subcellular location">
    <subcellularLocation>
        <location evidence="2">Membrane</location>
        <topology evidence="2">Single-pass membrane protein</topology>
    </subcellularLocation>
</comment>
<sequence length="524" mass="59991">MGKFIGDGGSDDGALCSDSRLGSQTVSCRLVEAQDDREEAEGTGHPWLPYKLVYGNTKEMMELAREKGSEPTELPHDILPRINPLLHDLATTHKKSFVVWYGTTPRVAIMEPNLIKEILNNKSGDFPKPKTNSFTQLFVSGLATYNGDKWSKHRKIVDHAFHLEKMKHMMPAIDVCTDEMISKWRKLVNFMGSSEVDMSVEFQNLTGDVISRAAFGSNFEEGSYLPTKVNKRMKHVNREVGSLLTRIIKKREKFIRAGEHKDDLLGLLLKSNLEQVQEDNNSEAGMSLQDVIEECKLFYFAGQETTANLLTWTMIVLSMHQEWQDRAREEVFRVFRNDNAPPNHDDLNRLKIVNMILLEVLRLYPSTSLIRSTNKETKLGDMCLPAGVQLFMRLHLVHRDKEQWGDDAMEFKPERFSDGKFETTKDKLSYYPFGWGPRVCVGQNFAMLESKMAMAKILHNFSFELSPNYTHAPYSAVTLQPRYGARSSYINYPVSLQLQQSRENAPSVYDYIYVCIFLIIEADL</sequence>
<evidence type="ECO:0000256" key="11">
    <source>
        <dbReference type="ARBA" id="ARBA00023136"/>
    </source>
</evidence>
<keyword evidence="5" id="KW-0812">Transmembrane</keyword>
<dbReference type="GO" id="GO:0016020">
    <property type="term" value="C:membrane"/>
    <property type="evidence" value="ECO:0007669"/>
    <property type="project" value="UniProtKB-SubCell"/>
</dbReference>
<evidence type="ECO:0000256" key="4">
    <source>
        <dbReference type="ARBA" id="ARBA00022617"/>
    </source>
</evidence>
<keyword evidence="6 12" id="KW-0479">Metal-binding</keyword>
<evidence type="ECO:0000256" key="6">
    <source>
        <dbReference type="ARBA" id="ARBA00022723"/>
    </source>
</evidence>
<name>A0A6A2Y2I9_HIBSY</name>
<reference evidence="14" key="1">
    <citation type="submission" date="2019-09" db="EMBL/GenBank/DDBJ databases">
        <title>Draft genome information of white flower Hibiscus syriacus.</title>
        <authorList>
            <person name="Kim Y.-M."/>
        </authorList>
    </citation>
    <scope>NUCLEOTIDE SEQUENCE [LARGE SCALE GENOMIC DNA]</scope>
    <source>
        <strain evidence="14">YM2019G1</strain>
    </source>
</reference>
<dbReference type="GO" id="GO:0004497">
    <property type="term" value="F:monooxygenase activity"/>
    <property type="evidence" value="ECO:0007669"/>
    <property type="project" value="UniProtKB-KW"/>
</dbReference>
<dbReference type="InterPro" id="IPR001128">
    <property type="entry name" value="Cyt_P450"/>
</dbReference>
<dbReference type="InterPro" id="IPR002401">
    <property type="entry name" value="Cyt_P450_E_grp-I"/>
</dbReference>
<evidence type="ECO:0000256" key="12">
    <source>
        <dbReference type="PIRSR" id="PIRSR602401-1"/>
    </source>
</evidence>
<protein>
    <submittedName>
        <fullName evidence="14">CYP72A219 protein</fullName>
    </submittedName>
</protein>
<keyword evidence="10 13" id="KW-0503">Monooxygenase</keyword>
<comment type="cofactor">
    <cofactor evidence="1 12">
        <name>heme</name>
        <dbReference type="ChEBI" id="CHEBI:30413"/>
    </cofactor>
</comment>
<dbReference type="GO" id="GO:0005506">
    <property type="term" value="F:iron ion binding"/>
    <property type="evidence" value="ECO:0007669"/>
    <property type="project" value="InterPro"/>
</dbReference>
<evidence type="ECO:0000256" key="7">
    <source>
        <dbReference type="ARBA" id="ARBA00022989"/>
    </source>
</evidence>
<evidence type="ECO:0000313" key="15">
    <source>
        <dbReference type="Proteomes" id="UP000436088"/>
    </source>
</evidence>
<dbReference type="PROSITE" id="PS00086">
    <property type="entry name" value="CYTOCHROME_P450"/>
    <property type="match status" value="1"/>
</dbReference>
<evidence type="ECO:0000256" key="10">
    <source>
        <dbReference type="ARBA" id="ARBA00023033"/>
    </source>
</evidence>
<dbReference type="Pfam" id="PF00067">
    <property type="entry name" value="p450"/>
    <property type="match status" value="2"/>
</dbReference>
<dbReference type="PRINTS" id="PR00385">
    <property type="entry name" value="P450"/>
</dbReference>
<evidence type="ECO:0000256" key="8">
    <source>
        <dbReference type="ARBA" id="ARBA00023002"/>
    </source>
</evidence>
<evidence type="ECO:0000256" key="13">
    <source>
        <dbReference type="RuleBase" id="RU000461"/>
    </source>
</evidence>
<dbReference type="EMBL" id="VEPZ02001661">
    <property type="protein sequence ID" value="KAE8664077.1"/>
    <property type="molecule type" value="Genomic_DNA"/>
</dbReference>
<proteinExistence type="inferred from homology"/>
<dbReference type="GO" id="GO:0016705">
    <property type="term" value="F:oxidoreductase activity, acting on paired donors, with incorporation or reduction of molecular oxygen"/>
    <property type="evidence" value="ECO:0007669"/>
    <property type="project" value="InterPro"/>
</dbReference>
<evidence type="ECO:0000256" key="5">
    <source>
        <dbReference type="ARBA" id="ARBA00022692"/>
    </source>
</evidence>
<comment type="caution">
    <text evidence="14">The sequence shown here is derived from an EMBL/GenBank/DDBJ whole genome shotgun (WGS) entry which is preliminary data.</text>
</comment>
<gene>
    <name evidence="14" type="ORF">F3Y22_tig00112857pilonHSYRG00241</name>
</gene>
<keyword evidence="11" id="KW-0472">Membrane</keyword>
<dbReference type="AlphaFoldDB" id="A0A6A2Y2I9"/>
<dbReference type="InterPro" id="IPR036396">
    <property type="entry name" value="Cyt_P450_sf"/>
</dbReference>
<dbReference type="Proteomes" id="UP000436088">
    <property type="component" value="Unassembled WGS sequence"/>
</dbReference>
<dbReference type="GO" id="GO:0020037">
    <property type="term" value="F:heme binding"/>
    <property type="evidence" value="ECO:0007669"/>
    <property type="project" value="InterPro"/>
</dbReference>